<dbReference type="Pfam" id="PF03235">
    <property type="entry name" value="GmrSD_N"/>
    <property type="match status" value="1"/>
</dbReference>
<dbReference type="InterPro" id="IPR004919">
    <property type="entry name" value="GmrSD_N"/>
</dbReference>
<evidence type="ECO:0000259" key="1">
    <source>
        <dbReference type="Pfam" id="PF03235"/>
    </source>
</evidence>
<name>A0ABS1B7I8_9MICO</name>
<feature type="domain" description="GmrSD restriction endonucleases N-terminal" evidence="1">
    <location>
        <begin position="29"/>
        <end position="248"/>
    </location>
</feature>
<sequence>MAESTEVSDLIPIASKTRTTQSCFQQCLYSVPNFQRPYSWSIDQLVDFWDDVILAKGDFFFGSTVTWVSEKRELFNDTYSIIDGQQRLTTSAILLSVVRDAFDKITHDFGSTDAAASLAAKNQSATTQKYLLVSDDDGEEHRVLERPEDMFYEIIQKPTAIPSGAQWNGSAQRIGAARAFFESKVLSELDGLSPDEQVERLKALRANALKARVIQVELASEEDGFLVFETLNTRGSELRLTDLVKNLLIRGGASDASDRGAISRRWERLISQVESTRGSTDTADRFIWQSWNSRRDALKEPELFKAISKVVAGSPRAHLAFLQELEVDAKTYQWLEDESVPAQSPQRGSRNPFAVPEFVDSVRALAIFNVSVANSTLLAVARKFSETTLITKTQLIDVVSLVEKFHFQFTALTNSGSTGGTRARYNRFAVRLEKASTRADVAAAIADLRDKLNASLPSRLRAREAFRALFYAPNLQLKQSQKLRARRIFIAYVLISFAKSRQLLPAGQTGESWSIEHIKPQSLATEGHDDPIYSIGNLALLTEGLNGNLGNGDYRAKLPALEAGSVYFDLELMRWKADGILVPSREDISRRAELLADEALDRVWGI</sequence>
<feature type="domain" description="GmrSD restriction endonucleases C-terminal" evidence="2">
    <location>
        <begin position="489"/>
        <end position="573"/>
    </location>
</feature>
<comment type="caution">
    <text evidence="3">The sequence shown here is derived from an EMBL/GenBank/DDBJ whole genome shotgun (WGS) entry which is preliminary data.</text>
</comment>
<dbReference type="Proteomes" id="UP000612352">
    <property type="component" value="Unassembled WGS sequence"/>
</dbReference>
<dbReference type="EMBL" id="JAEDAJ010000001">
    <property type="protein sequence ID" value="MBK0330555.1"/>
    <property type="molecule type" value="Genomic_DNA"/>
</dbReference>
<reference evidence="3 4" key="1">
    <citation type="submission" date="2020-12" db="EMBL/GenBank/DDBJ databases">
        <title>Brachybacterium sp. MASK1Z-5, whole genome shotgun sequence.</title>
        <authorList>
            <person name="Tuo L."/>
        </authorList>
    </citation>
    <scope>NUCLEOTIDE SEQUENCE [LARGE SCALE GENOMIC DNA]</scope>
    <source>
        <strain evidence="3 4">MASK1Z-5</strain>
    </source>
</reference>
<dbReference type="PANTHER" id="PTHR35149">
    <property type="entry name" value="SLL5132 PROTEIN"/>
    <property type="match status" value="1"/>
</dbReference>
<organism evidence="3 4">
    <name type="scientific">Brachybacterium halotolerans</name>
    <dbReference type="NCBI Taxonomy" id="2795215"/>
    <lineage>
        <taxon>Bacteria</taxon>
        <taxon>Bacillati</taxon>
        <taxon>Actinomycetota</taxon>
        <taxon>Actinomycetes</taxon>
        <taxon>Micrococcales</taxon>
        <taxon>Dermabacteraceae</taxon>
        <taxon>Brachybacterium</taxon>
    </lineage>
</organism>
<evidence type="ECO:0000259" key="2">
    <source>
        <dbReference type="Pfam" id="PF07510"/>
    </source>
</evidence>
<accession>A0ABS1B7I8</accession>
<keyword evidence="4" id="KW-1185">Reference proteome</keyword>
<dbReference type="InterPro" id="IPR011089">
    <property type="entry name" value="GmrSD_C"/>
</dbReference>
<proteinExistence type="predicted"/>
<evidence type="ECO:0000313" key="4">
    <source>
        <dbReference type="Proteomes" id="UP000612352"/>
    </source>
</evidence>
<protein>
    <submittedName>
        <fullName evidence="3">DUF262 domain-containing protein</fullName>
    </submittedName>
</protein>
<dbReference type="RefSeq" id="WP_200501156.1">
    <property type="nucleotide sequence ID" value="NZ_JAEDAJ010000001.1"/>
</dbReference>
<dbReference type="Pfam" id="PF07510">
    <property type="entry name" value="GmrSD_C"/>
    <property type="match status" value="1"/>
</dbReference>
<evidence type="ECO:0000313" key="3">
    <source>
        <dbReference type="EMBL" id="MBK0330555.1"/>
    </source>
</evidence>
<gene>
    <name evidence="3" type="ORF">I8D64_03980</name>
</gene>
<dbReference type="PANTHER" id="PTHR35149:SF1">
    <property type="entry name" value="DUF5655 DOMAIN-CONTAINING PROTEIN"/>
    <property type="match status" value="1"/>
</dbReference>